<evidence type="ECO:0008006" key="4">
    <source>
        <dbReference type="Google" id="ProtNLM"/>
    </source>
</evidence>
<dbReference type="Gene3D" id="1.10.10.10">
    <property type="entry name" value="Winged helix-like DNA-binding domain superfamily/Winged helix DNA-binding domain"/>
    <property type="match status" value="1"/>
</dbReference>
<reference evidence="2 3" key="1">
    <citation type="submission" date="2020-07" db="EMBL/GenBank/DDBJ databases">
        <title>Sequencing the genomes of 1000 actinobacteria strains.</title>
        <authorList>
            <person name="Klenk H.-P."/>
        </authorList>
    </citation>
    <scope>NUCLEOTIDE SEQUENCE [LARGE SCALE GENOMIC DNA]</scope>
    <source>
        <strain evidence="2 3">DSM 44749</strain>
    </source>
</reference>
<dbReference type="Proteomes" id="UP000549695">
    <property type="component" value="Unassembled WGS sequence"/>
</dbReference>
<sequence length="113" mass="12079">MPSERTAGKPTTRRYSQEEKAAAVRMVRTLRAALGHDHGVVKRVADQLGPGAESVRLWVRQADGLLQHLVDAGSFNVPRYGTSVGSGLVADARQACGTPSDDGPECGRDHASW</sequence>
<organism evidence="2 3">
    <name type="scientific">Pseudonocardia alni</name>
    <name type="common">Amycolata alni</name>
    <dbReference type="NCBI Taxonomy" id="33907"/>
    <lineage>
        <taxon>Bacteria</taxon>
        <taxon>Bacillati</taxon>
        <taxon>Actinomycetota</taxon>
        <taxon>Actinomycetes</taxon>
        <taxon>Pseudonocardiales</taxon>
        <taxon>Pseudonocardiaceae</taxon>
        <taxon>Pseudonocardia</taxon>
    </lineage>
</organism>
<evidence type="ECO:0000313" key="3">
    <source>
        <dbReference type="Proteomes" id="UP000549695"/>
    </source>
</evidence>
<feature type="region of interest" description="Disordered" evidence="1">
    <location>
        <begin position="1"/>
        <end position="20"/>
    </location>
</feature>
<gene>
    <name evidence="2" type="ORF">HDA37_004595</name>
</gene>
<keyword evidence="3" id="KW-1185">Reference proteome</keyword>
<evidence type="ECO:0000313" key="2">
    <source>
        <dbReference type="EMBL" id="NYG04310.1"/>
    </source>
</evidence>
<dbReference type="AlphaFoldDB" id="A0A852W701"/>
<accession>A0A852W701</accession>
<comment type="caution">
    <text evidence="2">The sequence shown here is derived from an EMBL/GenBank/DDBJ whole genome shotgun (WGS) entry which is preliminary data.</text>
</comment>
<proteinExistence type="predicted"/>
<name>A0A852W701_PSEA5</name>
<evidence type="ECO:0000256" key="1">
    <source>
        <dbReference type="SAM" id="MobiDB-lite"/>
    </source>
</evidence>
<dbReference type="InterPro" id="IPR036388">
    <property type="entry name" value="WH-like_DNA-bd_sf"/>
</dbReference>
<protein>
    <recommendedName>
        <fullName evidence="4">Transposase</fullName>
    </recommendedName>
</protein>
<dbReference type="EMBL" id="JACCCZ010000001">
    <property type="protein sequence ID" value="NYG04310.1"/>
    <property type="molecule type" value="Genomic_DNA"/>
</dbReference>